<evidence type="ECO:0000313" key="1">
    <source>
        <dbReference type="EMBL" id="MDG3006440.1"/>
    </source>
</evidence>
<sequence>MNNTQQAASTDAVGIIQTSYTVSITFTAKPSLEQRAELKSAGYLFDKGRWFRNQSDSKLATSEVVDQLLQAA</sequence>
<reference evidence="1 2" key="1">
    <citation type="submission" date="2023-03" db="EMBL/GenBank/DDBJ databases">
        <title>Paludisphaera mucosa sp. nov. a novel planctomycete from northern fen.</title>
        <authorList>
            <person name="Ivanova A."/>
        </authorList>
    </citation>
    <scope>NUCLEOTIDE SEQUENCE [LARGE SCALE GENOMIC DNA]</scope>
    <source>
        <strain evidence="1 2">Pla2</strain>
    </source>
</reference>
<accession>A0ABT6FFT9</accession>
<keyword evidence="2" id="KW-1185">Reference proteome</keyword>
<proteinExistence type="predicted"/>
<dbReference type="Proteomes" id="UP001216907">
    <property type="component" value="Unassembled WGS sequence"/>
</dbReference>
<gene>
    <name evidence="1" type="ORF">PZE19_21930</name>
</gene>
<dbReference type="EMBL" id="JARRAG010000002">
    <property type="protein sequence ID" value="MDG3006440.1"/>
    <property type="molecule type" value="Genomic_DNA"/>
</dbReference>
<protein>
    <submittedName>
        <fullName evidence="1">Uncharacterized protein</fullName>
    </submittedName>
</protein>
<evidence type="ECO:0000313" key="2">
    <source>
        <dbReference type="Proteomes" id="UP001216907"/>
    </source>
</evidence>
<name>A0ABT6FFT9_9BACT</name>
<dbReference type="RefSeq" id="WP_277862737.1">
    <property type="nucleotide sequence ID" value="NZ_JARRAG010000002.1"/>
</dbReference>
<comment type="caution">
    <text evidence="1">The sequence shown here is derived from an EMBL/GenBank/DDBJ whole genome shotgun (WGS) entry which is preliminary data.</text>
</comment>
<organism evidence="1 2">
    <name type="scientific">Paludisphaera mucosa</name>
    <dbReference type="NCBI Taxonomy" id="3030827"/>
    <lineage>
        <taxon>Bacteria</taxon>
        <taxon>Pseudomonadati</taxon>
        <taxon>Planctomycetota</taxon>
        <taxon>Planctomycetia</taxon>
        <taxon>Isosphaerales</taxon>
        <taxon>Isosphaeraceae</taxon>
        <taxon>Paludisphaera</taxon>
    </lineage>
</organism>